<dbReference type="SMART" id="SM00344">
    <property type="entry name" value="HTH_ASNC"/>
    <property type="match status" value="1"/>
</dbReference>
<evidence type="ECO:0000256" key="3">
    <source>
        <dbReference type="ARBA" id="ARBA00023163"/>
    </source>
</evidence>
<accession>A0A2U8VU71</accession>
<dbReference type="Pfam" id="PF01037">
    <property type="entry name" value="AsnC_trans_reg"/>
    <property type="match status" value="1"/>
</dbReference>
<dbReference type="PANTHER" id="PTHR30154:SF17">
    <property type="entry name" value="DNA-BINDING TRANSCRIPTIONAL ACTIVATOR DECR"/>
    <property type="match status" value="1"/>
</dbReference>
<dbReference type="FunFam" id="3.30.70.920:FF:000005">
    <property type="entry name" value="Lrp/AsnC family transcriptional regulator"/>
    <property type="match status" value="1"/>
</dbReference>
<sequence>MDSIDLKILALLQTDATLSIAAIGERVGLSQTPCWKRIQRLEADGVIDRRVAVLDPVKLGLGLTVFVSIETADHSKDWLERFADTVSAMPEVLEFYRMAGDVDYMLRVVVADMAAYDTFYKKLIATLPLKNVTSRFAMEKVKSTTALPLPAPPTHGRHLPGTAPTLAVVGE</sequence>
<dbReference type="GO" id="GO:0043200">
    <property type="term" value="P:response to amino acid"/>
    <property type="evidence" value="ECO:0007669"/>
    <property type="project" value="TreeGrafter"/>
</dbReference>
<dbReference type="InterPro" id="IPR036390">
    <property type="entry name" value="WH_DNA-bd_sf"/>
</dbReference>
<dbReference type="Gene3D" id="1.10.10.10">
    <property type="entry name" value="Winged helix-like DNA-binding domain superfamily/Winged helix DNA-binding domain"/>
    <property type="match status" value="1"/>
</dbReference>
<evidence type="ECO:0000256" key="1">
    <source>
        <dbReference type="ARBA" id="ARBA00023015"/>
    </source>
</evidence>
<dbReference type="InterPro" id="IPR011991">
    <property type="entry name" value="ArsR-like_HTH"/>
</dbReference>
<protein>
    <submittedName>
        <fullName evidence="5">Lrp/AsnC family transcriptional regulator</fullName>
    </submittedName>
</protein>
<dbReference type="InterPro" id="IPR019888">
    <property type="entry name" value="Tscrpt_reg_AsnC-like"/>
</dbReference>
<dbReference type="PROSITE" id="PS00519">
    <property type="entry name" value="HTH_ASNC_1"/>
    <property type="match status" value="1"/>
</dbReference>
<name>A0A2U8VU71_9HYPH</name>
<dbReference type="InterPro" id="IPR019887">
    <property type="entry name" value="Tscrpt_reg_AsnC/Lrp_C"/>
</dbReference>
<evidence type="ECO:0000313" key="6">
    <source>
        <dbReference type="Proteomes" id="UP000246058"/>
    </source>
</evidence>
<dbReference type="InterPro" id="IPR011008">
    <property type="entry name" value="Dimeric_a/b-barrel"/>
</dbReference>
<dbReference type="PANTHER" id="PTHR30154">
    <property type="entry name" value="LEUCINE-RESPONSIVE REGULATORY PROTEIN"/>
    <property type="match status" value="1"/>
</dbReference>
<keyword evidence="6" id="KW-1185">Reference proteome</keyword>
<dbReference type="OrthoDB" id="7847328at2"/>
<dbReference type="GO" id="GO:0043565">
    <property type="term" value="F:sequence-specific DNA binding"/>
    <property type="evidence" value="ECO:0007669"/>
    <property type="project" value="InterPro"/>
</dbReference>
<organism evidence="5 6">
    <name type="scientific">Methylobacterium radiodurans</name>
    <dbReference type="NCBI Taxonomy" id="2202828"/>
    <lineage>
        <taxon>Bacteria</taxon>
        <taxon>Pseudomonadati</taxon>
        <taxon>Pseudomonadota</taxon>
        <taxon>Alphaproteobacteria</taxon>
        <taxon>Hyphomicrobiales</taxon>
        <taxon>Methylobacteriaceae</taxon>
        <taxon>Methylobacterium</taxon>
    </lineage>
</organism>
<reference evidence="5 6" key="1">
    <citation type="submission" date="2018-05" db="EMBL/GenBank/DDBJ databases">
        <title>Complete Genome Sequence of Methylobacterium sp. 17Sr1-43.</title>
        <authorList>
            <person name="Srinivasan S."/>
        </authorList>
    </citation>
    <scope>NUCLEOTIDE SEQUENCE [LARGE SCALE GENOMIC DNA]</scope>
    <source>
        <strain evidence="5 6">17Sr1-43</strain>
    </source>
</reference>
<gene>
    <name evidence="5" type="ORF">DK427_15715</name>
</gene>
<dbReference type="GO" id="GO:0006355">
    <property type="term" value="P:regulation of DNA-templated transcription"/>
    <property type="evidence" value="ECO:0007669"/>
    <property type="project" value="UniProtKB-ARBA"/>
</dbReference>
<dbReference type="SUPFAM" id="SSF46785">
    <property type="entry name" value="Winged helix' DNA-binding domain"/>
    <property type="match status" value="1"/>
</dbReference>
<evidence type="ECO:0000313" key="5">
    <source>
        <dbReference type="EMBL" id="AWN37001.1"/>
    </source>
</evidence>
<keyword evidence="3" id="KW-0804">Transcription</keyword>
<dbReference type="CDD" id="cd00090">
    <property type="entry name" value="HTH_ARSR"/>
    <property type="match status" value="1"/>
</dbReference>
<dbReference type="InterPro" id="IPR000485">
    <property type="entry name" value="AsnC-type_HTH_dom"/>
</dbReference>
<dbReference type="Gene3D" id="3.30.70.920">
    <property type="match status" value="1"/>
</dbReference>
<dbReference type="InterPro" id="IPR019885">
    <property type="entry name" value="Tscrpt_reg_HTH_AsnC-type_CS"/>
</dbReference>
<feature type="domain" description="HTH asnC-type" evidence="4">
    <location>
        <begin position="1"/>
        <end position="62"/>
    </location>
</feature>
<dbReference type="EMBL" id="CP029551">
    <property type="protein sequence ID" value="AWN37001.1"/>
    <property type="molecule type" value="Genomic_DNA"/>
</dbReference>
<dbReference type="SUPFAM" id="SSF54909">
    <property type="entry name" value="Dimeric alpha+beta barrel"/>
    <property type="match status" value="1"/>
</dbReference>
<dbReference type="Pfam" id="PF13404">
    <property type="entry name" value="HTH_AsnC-type"/>
    <property type="match status" value="1"/>
</dbReference>
<proteinExistence type="predicted"/>
<dbReference type="PROSITE" id="PS50956">
    <property type="entry name" value="HTH_ASNC_2"/>
    <property type="match status" value="1"/>
</dbReference>
<dbReference type="GO" id="GO:0005829">
    <property type="term" value="C:cytosol"/>
    <property type="evidence" value="ECO:0007669"/>
    <property type="project" value="TreeGrafter"/>
</dbReference>
<evidence type="ECO:0000256" key="2">
    <source>
        <dbReference type="ARBA" id="ARBA00023125"/>
    </source>
</evidence>
<dbReference type="Proteomes" id="UP000246058">
    <property type="component" value="Chromosome"/>
</dbReference>
<dbReference type="AlphaFoldDB" id="A0A2U8VU71"/>
<evidence type="ECO:0000259" key="4">
    <source>
        <dbReference type="PROSITE" id="PS50956"/>
    </source>
</evidence>
<keyword evidence="2" id="KW-0238">DNA-binding</keyword>
<keyword evidence="1" id="KW-0805">Transcription regulation</keyword>
<dbReference type="InterPro" id="IPR036388">
    <property type="entry name" value="WH-like_DNA-bd_sf"/>
</dbReference>
<dbReference type="RefSeq" id="WP_066924247.1">
    <property type="nucleotide sequence ID" value="NZ_CP029551.1"/>
</dbReference>
<dbReference type="KEGG" id="meti:DK427_15715"/>
<dbReference type="PRINTS" id="PR00033">
    <property type="entry name" value="HTHASNC"/>
</dbReference>